<gene>
    <name evidence="4" type="ORF">KALB_791</name>
</gene>
<dbReference type="eggNOG" id="COG1073">
    <property type="taxonomic scope" value="Bacteria"/>
</dbReference>
<organism evidence="4 5">
    <name type="scientific">Kutzneria albida DSM 43870</name>
    <dbReference type="NCBI Taxonomy" id="1449976"/>
    <lineage>
        <taxon>Bacteria</taxon>
        <taxon>Bacillati</taxon>
        <taxon>Actinomycetota</taxon>
        <taxon>Actinomycetes</taxon>
        <taxon>Pseudonocardiales</taxon>
        <taxon>Pseudonocardiaceae</taxon>
        <taxon>Kutzneria</taxon>
    </lineage>
</organism>
<dbReference type="EMBL" id="CP007155">
    <property type="protein sequence ID" value="AHH94165.1"/>
    <property type="molecule type" value="Genomic_DNA"/>
</dbReference>
<evidence type="ECO:0000313" key="5">
    <source>
        <dbReference type="Proteomes" id="UP000019225"/>
    </source>
</evidence>
<dbReference type="InterPro" id="IPR001375">
    <property type="entry name" value="Peptidase_S9_cat"/>
</dbReference>
<evidence type="ECO:0000259" key="3">
    <source>
        <dbReference type="Pfam" id="PF00326"/>
    </source>
</evidence>
<dbReference type="AlphaFoldDB" id="W5W087"/>
<name>W5W087_9PSEU</name>
<evidence type="ECO:0000313" key="4">
    <source>
        <dbReference type="EMBL" id="AHH94165.1"/>
    </source>
</evidence>
<sequence length="371" mass="39200">MIVSTASALVVVLGLLLGVGWYYSGELLDPAKAVPGYGDVSLGATAVNGVSAVSLQKGGDTANEGLWGLEWPGGFAHLGKVLSQDDTKVVRELVLGTAPPSGTKVRMTPAMWPSDPKAALGLDFQEVRVQSELGAMPAWYTPGSSTWVIAVHGHGGTRQETLRVIPALHQLGLGVLSVTYRNDAGAPASPDGLYHLGDSEWRDVEAAMRYGTEHGAKKFVLYGWSMGGAVVEQVLAQSALAGQVSAVVLDAPVVSWTKTLDLQAANRGLPLTGPLARLAELVSGWRTGTDFGRMELLDSPPAHRPPTLLFHGAADSTVPVRASRDLAAAASRLGWPLTYVEVPGAEHTAAWNVDRQSYERTMSEFLTKFAG</sequence>
<dbReference type="GO" id="GO:0004177">
    <property type="term" value="F:aminopeptidase activity"/>
    <property type="evidence" value="ECO:0007669"/>
    <property type="project" value="UniProtKB-KW"/>
</dbReference>
<dbReference type="GO" id="GO:0052689">
    <property type="term" value="F:carboxylic ester hydrolase activity"/>
    <property type="evidence" value="ECO:0007669"/>
    <property type="project" value="UniProtKB-ARBA"/>
</dbReference>
<dbReference type="PANTHER" id="PTHR22946">
    <property type="entry name" value="DIENELACTONE HYDROLASE DOMAIN-CONTAINING PROTEIN-RELATED"/>
    <property type="match status" value="1"/>
</dbReference>
<evidence type="ECO:0000256" key="1">
    <source>
        <dbReference type="ARBA" id="ARBA00008645"/>
    </source>
</evidence>
<dbReference type="STRING" id="1449976.KALB_791"/>
<evidence type="ECO:0000256" key="2">
    <source>
        <dbReference type="ARBA" id="ARBA00022801"/>
    </source>
</evidence>
<dbReference type="SUPFAM" id="SSF53474">
    <property type="entry name" value="alpha/beta-Hydrolases"/>
    <property type="match status" value="1"/>
</dbReference>
<dbReference type="Pfam" id="PF00326">
    <property type="entry name" value="Peptidase_S9"/>
    <property type="match status" value="1"/>
</dbReference>
<dbReference type="InterPro" id="IPR029058">
    <property type="entry name" value="AB_hydrolase_fold"/>
</dbReference>
<dbReference type="Gene3D" id="3.40.50.1820">
    <property type="entry name" value="alpha/beta hydrolase"/>
    <property type="match status" value="1"/>
</dbReference>
<dbReference type="PANTHER" id="PTHR22946:SF9">
    <property type="entry name" value="POLYKETIDE TRANSFERASE AF380"/>
    <property type="match status" value="1"/>
</dbReference>
<dbReference type="KEGG" id="kal:KALB_791"/>
<keyword evidence="5" id="KW-1185">Reference proteome</keyword>
<keyword evidence="4" id="KW-0031">Aminopeptidase</keyword>
<dbReference type="Proteomes" id="UP000019225">
    <property type="component" value="Chromosome"/>
</dbReference>
<keyword evidence="4" id="KW-0645">Protease</keyword>
<proteinExistence type="inferred from homology"/>
<dbReference type="HOGENOM" id="CLU_057522_0_0_11"/>
<accession>W5W087</accession>
<protein>
    <submittedName>
        <fullName evidence="4">Dipeptidylaminopeptidase/acylaminoacyl-peptidase-like protein</fullName>
    </submittedName>
</protein>
<dbReference type="GO" id="GO:0006508">
    <property type="term" value="P:proteolysis"/>
    <property type="evidence" value="ECO:0007669"/>
    <property type="project" value="InterPro"/>
</dbReference>
<reference evidence="4 5" key="1">
    <citation type="journal article" date="2014" name="BMC Genomics">
        <title>Complete genome sequence of producer of the glycopeptide antibiotic Aculeximycin Kutzneria albida DSM 43870T, a representative of minor genus of Pseudonocardiaceae.</title>
        <authorList>
            <person name="Rebets Y."/>
            <person name="Tokovenko B."/>
            <person name="Lushchyk I."/>
            <person name="Ruckert C."/>
            <person name="Zaburannyi N."/>
            <person name="Bechthold A."/>
            <person name="Kalinowski J."/>
            <person name="Luzhetskyy A."/>
        </authorList>
    </citation>
    <scope>NUCLEOTIDE SEQUENCE [LARGE SCALE GENOMIC DNA]</scope>
    <source>
        <strain evidence="4">DSM 43870</strain>
    </source>
</reference>
<keyword evidence="2" id="KW-0378">Hydrolase</keyword>
<feature type="domain" description="Peptidase S9 prolyl oligopeptidase catalytic" evidence="3">
    <location>
        <begin position="194"/>
        <end position="368"/>
    </location>
</feature>
<dbReference type="InterPro" id="IPR050261">
    <property type="entry name" value="FrsA_esterase"/>
</dbReference>
<dbReference type="GO" id="GO:0008236">
    <property type="term" value="F:serine-type peptidase activity"/>
    <property type="evidence" value="ECO:0007669"/>
    <property type="project" value="InterPro"/>
</dbReference>
<comment type="similarity">
    <text evidence="1">Belongs to the AB hydrolase superfamily.</text>
</comment>